<dbReference type="Proteomes" id="UP000001227">
    <property type="component" value="Chromosome"/>
</dbReference>
<dbReference type="AlphaFoldDB" id="B3ETN2"/>
<dbReference type="KEGG" id="aas:Aasi_1262"/>
<dbReference type="RefSeq" id="WP_012473338.1">
    <property type="nucleotide sequence ID" value="NC_010830.1"/>
</dbReference>
<proteinExistence type="predicted"/>
<evidence type="ECO:0000313" key="1">
    <source>
        <dbReference type="EMBL" id="ACE06584.1"/>
    </source>
</evidence>
<accession>B3ETN2</accession>
<reference evidence="1 2" key="1">
    <citation type="journal article" date="2010" name="J. Bacteriol.">
        <title>The genome of the amoeba symbiont 'Candidatus Amoebophilus asiaticus' reveals common mechanisms for host cell interaction among amoeba-associated bacteria.</title>
        <authorList>
            <person name="Schmitz-Esser S."/>
            <person name="Tischler P."/>
            <person name="Arnold R."/>
            <person name="Montanaro J."/>
            <person name="Wagner M."/>
            <person name="Rattei T."/>
            <person name="Horn M."/>
        </authorList>
    </citation>
    <scope>NUCLEOTIDE SEQUENCE [LARGE SCALE GENOMIC DNA]</scope>
    <source>
        <strain evidence="1 2">5a2</strain>
    </source>
</reference>
<protein>
    <submittedName>
        <fullName evidence="1">Uncharacterized protein</fullName>
    </submittedName>
</protein>
<dbReference type="EMBL" id="CP001102">
    <property type="protein sequence ID" value="ACE06584.1"/>
    <property type="molecule type" value="Genomic_DNA"/>
</dbReference>
<name>B3ETN2_AMOA5</name>
<keyword evidence="2" id="KW-1185">Reference proteome</keyword>
<dbReference type="OrthoDB" id="983051at2"/>
<sequence length="59" mass="6740">MAVTRLERKVKRNRMNAIKRQNRIKQLLKKPVIKNVDIEAIKASFANNTVVSNTSSTES</sequence>
<gene>
    <name evidence="1" type="ordered locus">Aasi_1262</name>
</gene>
<organism evidence="1 2">
    <name type="scientific">Amoebophilus asiaticus (strain 5a2)</name>
    <dbReference type="NCBI Taxonomy" id="452471"/>
    <lineage>
        <taxon>Bacteria</taxon>
        <taxon>Pseudomonadati</taxon>
        <taxon>Bacteroidota</taxon>
        <taxon>Cytophagia</taxon>
        <taxon>Cytophagales</taxon>
        <taxon>Amoebophilaceae</taxon>
        <taxon>Candidatus Amoebophilus</taxon>
    </lineage>
</organism>
<evidence type="ECO:0000313" key="2">
    <source>
        <dbReference type="Proteomes" id="UP000001227"/>
    </source>
</evidence>
<dbReference type="HOGENOM" id="CLU_210090_0_0_10"/>